<evidence type="ECO:0000256" key="5">
    <source>
        <dbReference type="ARBA" id="ARBA00022490"/>
    </source>
</evidence>
<comment type="subcellular location">
    <subcellularLocation>
        <location evidence="1">Cytoplasm</location>
    </subcellularLocation>
</comment>
<dbReference type="Proteomes" id="UP000578449">
    <property type="component" value="Unassembled WGS sequence"/>
</dbReference>
<evidence type="ECO:0000256" key="11">
    <source>
        <dbReference type="ARBA" id="ARBA00031350"/>
    </source>
</evidence>
<evidence type="ECO:0000256" key="9">
    <source>
        <dbReference type="ARBA" id="ARBA00030757"/>
    </source>
</evidence>
<dbReference type="Pfam" id="PF01135">
    <property type="entry name" value="PCMT"/>
    <property type="match status" value="1"/>
</dbReference>
<keyword evidence="6 12" id="KW-0489">Methyltransferase</keyword>
<dbReference type="GO" id="GO:0005737">
    <property type="term" value="C:cytoplasm"/>
    <property type="evidence" value="ECO:0007669"/>
    <property type="project" value="UniProtKB-SubCell"/>
</dbReference>
<dbReference type="EMBL" id="JACHGN010000035">
    <property type="protein sequence ID" value="MBB5140006.1"/>
    <property type="molecule type" value="Genomic_DNA"/>
</dbReference>
<dbReference type="InterPro" id="IPR029063">
    <property type="entry name" value="SAM-dependent_MTases_sf"/>
</dbReference>
<evidence type="ECO:0000256" key="4">
    <source>
        <dbReference type="ARBA" id="ARBA00013346"/>
    </source>
</evidence>
<comment type="similarity">
    <text evidence="2">Belongs to the methyltransferase superfamily. L-isoaspartyl/D-aspartyl protein methyltransferase family.</text>
</comment>
<dbReference type="GO" id="GO:0004719">
    <property type="term" value="F:protein-L-isoaspartate (D-aspartate) O-methyltransferase activity"/>
    <property type="evidence" value="ECO:0007669"/>
    <property type="project" value="UniProtKB-EC"/>
</dbReference>
<evidence type="ECO:0000256" key="7">
    <source>
        <dbReference type="ARBA" id="ARBA00022679"/>
    </source>
</evidence>
<dbReference type="InterPro" id="IPR027573">
    <property type="entry name" value="Methyltran_FxLD"/>
</dbReference>
<dbReference type="PANTHER" id="PTHR11579">
    <property type="entry name" value="PROTEIN-L-ISOASPARTATE O-METHYLTRANSFERASE"/>
    <property type="match status" value="1"/>
</dbReference>
<dbReference type="SUPFAM" id="SSF53335">
    <property type="entry name" value="S-adenosyl-L-methionine-dependent methyltransferases"/>
    <property type="match status" value="1"/>
</dbReference>
<dbReference type="InterPro" id="IPR000682">
    <property type="entry name" value="PCMT"/>
</dbReference>
<evidence type="ECO:0000256" key="6">
    <source>
        <dbReference type="ARBA" id="ARBA00022603"/>
    </source>
</evidence>
<dbReference type="GO" id="GO:0032259">
    <property type="term" value="P:methylation"/>
    <property type="evidence" value="ECO:0007669"/>
    <property type="project" value="UniProtKB-KW"/>
</dbReference>
<evidence type="ECO:0000313" key="13">
    <source>
        <dbReference type="Proteomes" id="UP000578449"/>
    </source>
</evidence>
<dbReference type="CDD" id="cd02440">
    <property type="entry name" value="AdoMet_MTases"/>
    <property type="match status" value="1"/>
</dbReference>
<keyword evidence="7 12" id="KW-0808">Transferase</keyword>
<gene>
    <name evidence="12" type="ORF">HNP84_009771</name>
</gene>
<proteinExistence type="inferred from homology"/>
<evidence type="ECO:0000256" key="2">
    <source>
        <dbReference type="ARBA" id="ARBA00005369"/>
    </source>
</evidence>
<dbReference type="EC" id="2.1.1.77" evidence="3"/>
<dbReference type="AlphaFoldDB" id="A0A840PM73"/>
<reference evidence="12 13" key="1">
    <citation type="submission" date="2020-08" db="EMBL/GenBank/DDBJ databases">
        <title>Genomic Encyclopedia of Type Strains, Phase IV (KMG-IV): sequencing the most valuable type-strain genomes for metagenomic binning, comparative biology and taxonomic classification.</title>
        <authorList>
            <person name="Goeker M."/>
        </authorList>
    </citation>
    <scope>NUCLEOTIDE SEQUENCE [LARGE SCALE GENOMIC DNA]</scope>
    <source>
        <strain evidence="12 13">DSM 45615</strain>
    </source>
</reference>
<evidence type="ECO:0000256" key="3">
    <source>
        <dbReference type="ARBA" id="ARBA00011890"/>
    </source>
</evidence>
<keyword evidence="5" id="KW-0963">Cytoplasm</keyword>
<dbReference type="RefSeq" id="WP_185056814.1">
    <property type="nucleotide sequence ID" value="NZ_BAABIX010000005.1"/>
</dbReference>
<comment type="caution">
    <text evidence="12">The sequence shown here is derived from an EMBL/GenBank/DDBJ whole genome shotgun (WGS) entry which is preliminary data.</text>
</comment>
<dbReference type="NCBIfam" id="TIGR04364">
    <property type="entry name" value="methyltran_FxLD"/>
    <property type="match status" value="1"/>
</dbReference>
<evidence type="ECO:0000256" key="10">
    <source>
        <dbReference type="ARBA" id="ARBA00031323"/>
    </source>
</evidence>
<evidence type="ECO:0000313" key="12">
    <source>
        <dbReference type="EMBL" id="MBB5140006.1"/>
    </source>
</evidence>
<accession>A0A840PM73</accession>
<protein>
    <recommendedName>
        <fullName evidence="4">Protein-L-isoaspartate O-methyltransferase</fullName>
        <ecNumber evidence="3">2.1.1.77</ecNumber>
    </recommendedName>
    <alternativeName>
        <fullName evidence="11">L-isoaspartyl protein carboxyl methyltransferase</fullName>
    </alternativeName>
    <alternativeName>
        <fullName evidence="9">Protein L-isoaspartyl methyltransferase</fullName>
    </alternativeName>
    <alternativeName>
        <fullName evidence="10">Protein-beta-aspartate methyltransferase</fullName>
    </alternativeName>
</protein>
<sequence>MTDNTDQASAAELRQELADGLVSGGHITSPEVEAAFRAVPRHLFAPGVSLEEAYADDIVAVKRDEHGVYISTISAPNIQALQLEQAELTPGMRVLEIGSGGYNAALIAEIVGPGGEVTTVDIDPDVIDRAAMFLETAGYSRVRVVLADAEGGVPESAPYDRILVTVGAWDIPPAWIDQLAEGGRIVVPLRVKGVTRSLALEREGDHLVSRSQRVCGFVKMQGAGAHDEHLWLLRGTQVALRFDDGNLAEPHKLNGVLAGTPAAAWSGVTVERTEPFANLPLWMMTALPGYCTLAVDTSDGDPGVAVEEGGRWFPFATVEGDSFAYLSTRPAGESRVEFGAHGYGPRGGQVAKAIVEQVRRWDRDYRRGRGPSFTVWPIDTPEDVLPEGAVITKRHTRVTISWPEVEAPGQAVPHPSSEGE</sequence>
<organism evidence="12 13">
    <name type="scientific">Thermocatellispora tengchongensis</name>
    <dbReference type="NCBI Taxonomy" id="1073253"/>
    <lineage>
        <taxon>Bacteria</taxon>
        <taxon>Bacillati</taxon>
        <taxon>Actinomycetota</taxon>
        <taxon>Actinomycetes</taxon>
        <taxon>Streptosporangiales</taxon>
        <taxon>Streptosporangiaceae</taxon>
        <taxon>Thermocatellispora</taxon>
    </lineage>
</organism>
<dbReference type="PANTHER" id="PTHR11579:SF0">
    <property type="entry name" value="PROTEIN-L-ISOASPARTATE(D-ASPARTATE) O-METHYLTRANSFERASE"/>
    <property type="match status" value="1"/>
</dbReference>
<dbReference type="Gene3D" id="3.40.50.150">
    <property type="entry name" value="Vaccinia Virus protein VP39"/>
    <property type="match status" value="1"/>
</dbReference>
<keyword evidence="13" id="KW-1185">Reference proteome</keyword>
<evidence type="ECO:0000256" key="1">
    <source>
        <dbReference type="ARBA" id="ARBA00004496"/>
    </source>
</evidence>
<evidence type="ECO:0000256" key="8">
    <source>
        <dbReference type="ARBA" id="ARBA00022691"/>
    </source>
</evidence>
<keyword evidence="8" id="KW-0949">S-adenosyl-L-methionine</keyword>
<name>A0A840PM73_9ACTN</name>